<dbReference type="RefSeq" id="WP_120628704.1">
    <property type="nucleotide sequence ID" value="NZ_RAWG01000250.1"/>
</dbReference>
<proteinExistence type="inferred from homology"/>
<dbReference type="Pfam" id="PF13354">
    <property type="entry name" value="Beta-lactamase2"/>
    <property type="match status" value="1"/>
</dbReference>
<dbReference type="PROSITE" id="PS51257">
    <property type="entry name" value="PROKAR_LIPOPROTEIN"/>
    <property type="match status" value="1"/>
</dbReference>
<dbReference type="Gene3D" id="3.40.710.10">
    <property type="entry name" value="DD-peptidase/beta-lactamase superfamily"/>
    <property type="match status" value="1"/>
</dbReference>
<comment type="caution">
    <text evidence="6">The sequence shown here is derived from an EMBL/GenBank/DDBJ whole genome shotgun (WGS) entry which is preliminary data.</text>
</comment>
<dbReference type="EC" id="3.5.2.6" evidence="3"/>
<keyword evidence="6" id="KW-0378">Hydrolase</keyword>
<sequence length="314" mass="33845">MRKVLAWAWLLSLSACATKPDAAPPRESLQGVVDALASEAAQLSPGTDLALAVTDLRTGESASFKGLEPHISASSAKVFWVAAALGKRELEEVAPLAEKVFRTSDNEASGEIIDLVGGPDSINRFLHEFGLEHSALTKWNYGKPRQATNSPRAMQNDNYFCANDAVSFLRSVDQRMLLGRERGAQLMKWMELTPREGCGGWLGTRLPPSARASLQHKGGWLPPGCCSDDARYNVLNEMGYVTLPDGGRYAVAILTSRGPDWPRQAFVVERASCVLYRYLSKDPTLDCGDALAKAGGPAPVVLAPGAPAPNYDCE</sequence>
<reference evidence="7" key="1">
    <citation type="submission" date="2018-09" db="EMBL/GenBank/DDBJ databases">
        <authorList>
            <person name="Livingstone P.G."/>
            <person name="Whitworth D.E."/>
        </authorList>
    </citation>
    <scope>NUCLEOTIDE SEQUENCE [LARGE SCALE GENOMIC DNA]</scope>
    <source>
        <strain evidence="7">CA040B</strain>
    </source>
</reference>
<evidence type="ECO:0000313" key="6">
    <source>
        <dbReference type="EMBL" id="RKH37289.1"/>
    </source>
</evidence>
<gene>
    <name evidence="6" type="ORF">D7X12_30110</name>
</gene>
<dbReference type="OrthoDB" id="9784149at2"/>
<keyword evidence="7" id="KW-1185">Reference proteome</keyword>
<evidence type="ECO:0000256" key="3">
    <source>
        <dbReference type="ARBA" id="ARBA00012865"/>
    </source>
</evidence>
<comment type="catalytic activity">
    <reaction evidence="1">
        <text>a beta-lactam + H2O = a substituted beta-amino acid</text>
        <dbReference type="Rhea" id="RHEA:20401"/>
        <dbReference type="ChEBI" id="CHEBI:15377"/>
        <dbReference type="ChEBI" id="CHEBI:35627"/>
        <dbReference type="ChEBI" id="CHEBI:140347"/>
        <dbReference type="EC" id="3.5.2.6"/>
    </reaction>
</comment>
<feature type="domain" description="Beta-lactamase class A catalytic" evidence="5">
    <location>
        <begin position="93"/>
        <end position="255"/>
    </location>
</feature>
<dbReference type="InterPro" id="IPR000871">
    <property type="entry name" value="Beta-lactam_class-A"/>
</dbReference>
<dbReference type="AlphaFoldDB" id="A0A3A8N161"/>
<accession>A0A3A8N161</accession>
<dbReference type="GO" id="GO:0046677">
    <property type="term" value="P:response to antibiotic"/>
    <property type="evidence" value="ECO:0007669"/>
    <property type="project" value="InterPro"/>
</dbReference>
<evidence type="ECO:0000256" key="4">
    <source>
        <dbReference type="SAM" id="SignalP"/>
    </source>
</evidence>
<comment type="similarity">
    <text evidence="2">Belongs to the class-A beta-lactamase family.</text>
</comment>
<evidence type="ECO:0000313" key="7">
    <source>
        <dbReference type="Proteomes" id="UP000273405"/>
    </source>
</evidence>
<dbReference type="SUPFAM" id="SSF56601">
    <property type="entry name" value="beta-lactamase/transpeptidase-like"/>
    <property type="match status" value="1"/>
</dbReference>
<protein>
    <recommendedName>
        <fullName evidence="3">beta-lactamase</fullName>
        <ecNumber evidence="3">3.5.2.6</ecNumber>
    </recommendedName>
</protein>
<evidence type="ECO:0000256" key="2">
    <source>
        <dbReference type="ARBA" id="ARBA00009009"/>
    </source>
</evidence>
<dbReference type="GO" id="GO:0030655">
    <property type="term" value="P:beta-lactam antibiotic catabolic process"/>
    <property type="evidence" value="ECO:0007669"/>
    <property type="project" value="InterPro"/>
</dbReference>
<feature type="chain" id="PRO_5017277073" description="beta-lactamase" evidence="4">
    <location>
        <begin position="18"/>
        <end position="314"/>
    </location>
</feature>
<dbReference type="PANTHER" id="PTHR35333:SF3">
    <property type="entry name" value="BETA-LACTAMASE-TYPE TRANSPEPTIDASE FOLD CONTAINING PROTEIN"/>
    <property type="match status" value="1"/>
</dbReference>
<keyword evidence="4" id="KW-0732">Signal</keyword>
<evidence type="ECO:0000256" key="1">
    <source>
        <dbReference type="ARBA" id="ARBA00001526"/>
    </source>
</evidence>
<organism evidence="6 7">
    <name type="scientific">Corallococcus sicarius</name>
    <dbReference type="NCBI Taxonomy" id="2316726"/>
    <lineage>
        <taxon>Bacteria</taxon>
        <taxon>Pseudomonadati</taxon>
        <taxon>Myxococcota</taxon>
        <taxon>Myxococcia</taxon>
        <taxon>Myxococcales</taxon>
        <taxon>Cystobacterineae</taxon>
        <taxon>Myxococcaceae</taxon>
        <taxon>Corallococcus</taxon>
    </lineage>
</organism>
<dbReference type="InterPro" id="IPR045155">
    <property type="entry name" value="Beta-lactam_cat"/>
</dbReference>
<feature type="signal peptide" evidence="4">
    <location>
        <begin position="1"/>
        <end position="17"/>
    </location>
</feature>
<dbReference type="InterPro" id="IPR012338">
    <property type="entry name" value="Beta-lactam/transpept-like"/>
</dbReference>
<name>A0A3A8N161_9BACT</name>
<dbReference type="PANTHER" id="PTHR35333">
    <property type="entry name" value="BETA-LACTAMASE"/>
    <property type="match status" value="1"/>
</dbReference>
<dbReference type="GO" id="GO:0008800">
    <property type="term" value="F:beta-lactamase activity"/>
    <property type="evidence" value="ECO:0007669"/>
    <property type="project" value="UniProtKB-EC"/>
</dbReference>
<dbReference type="Proteomes" id="UP000273405">
    <property type="component" value="Unassembled WGS sequence"/>
</dbReference>
<dbReference type="EMBL" id="RAWG01000250">
    <property type="protein sequence ID" value="RKH37289.1"/>
    <property type="molecule type" value="Genomic_DNA"/>
</dbReference>
<evidence type="ECO:0000259" key="5">
    <source>
        <dbReference type="Pfam" id="PF13354"/>
    </source>
</evidence>